<reference evidence="1" key="1">
    <citation type="submission" date="2023-07" db="EMBL/GenBank/DDBJ databases">
        <authorList>
            <person name="Kim M."/>
        </authorList>
    </citation>
    <scope>NUCLEOTIDE SEQUENCE</scope>
    <source>
        <strain evidence="1">BIUV-7</strain>
    </source>
</reference>
<keyword evidence="2" id="KW-1185">Reference proteome</keyword>
<accession>A0ABT8Y4Q4</accession>
<dbReference type="RefSeq" id="WP_303539618.1">
    <property type="nucleotide sequence ID" value="NZ_JAUOTP010000001.1"/>
</dbReference>
<dbReference type="Proteomes" id="UP001169764">
    <property type="component" value="Unassembled WGS sequence"/>
</dbReference>
<dbReference type="PANTHER" id="PTHR38785:SF1">
    <property type="entry name" value="HOMOLOG OF VIRK"/>
    <property type="match status" value="1"/>
</dbReference>
<dbReference type="Pfam" id="PF04393">
    <property type="entry name" value="DUF535"/>
    <property type="match status" value="1"/>
</dbReference>
<gene>
    <name evidence="1" type="ORF">Q4F19_02830</name>
</gene>
<dbReference type="EMBL" id="JAUOTP010000001">
    <property type="protein sequence ID" value="MDO6413306.1"/>
    <property type="molecule type" value="Genomic_DNA"/>
</dbReference>
<comment type="caution">
    <text evidence="1">The sequence shown here is derived from an EMBL/GenBank/DDBJ whole genome shotgun (WGS) entry which is preliminary data.</text>
</comment>
<evidence type="ECO:0000313" key="1">
    <source>
        <dbReference type="EMBL" id="MDO6413306.1"/>
    </source>
</evidence>
<sequence length="273" mass="31270">MLKLWKAPAGSLLFAVVRGRPEIWGMLQAPFVSAWWEAEQRFARIIDHCRLADTLGRPFNLLPNEFVDLIDLPELAADVRIKLDAPHWMLRDGLLVLSLWAGADRIYSLAFIFAEQDGRRFAYVGGVQGRRGPSSLDRNRALTKAAYGVRPPDLLFEIFRLLCRELGLAEIKGVSDGNRHQRSDYFRERSDFVDPVYFDYDAFWRERGGALGADGFFVLPPEAPVRAEDDIPSRKRCLYRHRREMMAAIEGRLREAMSAPTGIAVQEHEPRWI</sequence>
<name>A0ABT8Y4Q4_9SPHN</name>
<protein>
    <submittedName>
        <fullName evidence="1">DUF535 family protein</fullName>
    </submittedName>
</protein>
<organism evidence="1 2">
    <name type="scientific">Sphingomonas natans</name>
    <dbReference type="NCBI Taxonomy" id="3063330"/>
    <lineage>
        <taxon>Bacteria</taxon>
        <taxon>Pseudomonadati</taxon>
        <taxon>Pseudomonadota</taxon>
        <taxon>Alphaproteobacteria</taxon>
        <taxon>Sphingomonadales</taxon>
        <taxon>Sphingomonadaceae</taxon>
        <taxon>Sphingomonas</taxon>
    </lineage>
</organism>
<dbReference type="InterPro" id="IPR007488">
    <property type="entry name" value="DUF535"/>
</dbReference>
<dbReference type="PANTHER" id="PTHR38785">
    <property type="entry name" value="HOMOLOG OF VIRK"/>
    <property type="match status" value="1"/>
</dbReference>
<proteinExistence type="predicted"/>
<evidence type="ECO:0000313" key="2">
    <source>
        <dbReference type="Proteomes" id="UP001169764"/>
    </source>
</evidence>